<dbReference type="GO" id="GO:0016788">
    <property type="term" value="F:hydrolase activity, acting on ester bonds"/>
    <property type="evidence" value="ECO:0007669"/>
    <property type="project" value="InterPro"/>
</dbReference>
<sequence>PNQRNSPEHLPDICQALAALMNISPQRLAEATTENACALFDWPRQAGD</sequence>
<evidence type="ECO:0000313" key="1">
    <source>
        <dbReference type="EMBL" id="RMO85612.1"/>
    </source>
</evidence>
<comment type="caution">
    <text evidence="1">The sequence shown here is derived from an EMBL/GenBank/DDBJ whole genome shotgun (WGS) entry which is preliminary data.</text>
</comment>
<dbReference type="RefSeq" id="WP_183132121.1">
    <property type="nucleotide sequence ID" value="NZ_RBQB01000234.1"/>
</dbReference>
<evidence type="ECO:0000313" key="2">
    <source>
        <dbReference type="Proteomes" id="UP000279372"/>
    </source>
</evidence>
<dbReference type="Proteomes" id="UP000279372">
    <property type="component" value="Unassembled WGS sequence"/>
</dbReference>
<dbReference type="Gene3D" id="3.20.20.140">
    <property type="entry name" value="Metal-dependent hydrolases"/>
    <property type="match status" value="1"/>
</dbReference>
<reference evidence="1 2" key="1">
    <citation type="submission" date="2018-08" db="EMBL/GenBank/DDBJ databases">
        <title>Recombination of ecologically and evolutionarily significant loci maintains genetic cohesion in the Pseudomonas syringae species complex.</title>
        <authorList>
            <person name="Dillon M."/>
            <person name="Thakur S."/>
            <person name="Almeida R.N.D."/>
            <person name="Weir B.S."/>
            <person name="Guttman D.S."/>
        </authorList>
    </citation>
    <scope>NUCLEOTIDE SEQUENCE [LARGE SCALE GENOMIC DNA]</scope>
    <source>
        <strain evidence="1 2">ICMP 8902</strain>
    </source>
</reference>
<dbReference type="EMBL" id="RBQB01000234">
    <property type="protein sequence ID" value="RMO85612.1"/>
    <property type="molecule type" value="Genomic_DNA"/>
</dbReference>
<protein>
    <submittedName>
        <fullName evidence="1">TatD-related deoxyribonuclease</fullName>
    </submittedName>
</protein>
<name>A0A3M3YSV1_9PSED</name>
<dbReference type="AlphaFoldDB" id="A0A3M3YSV1"/>
<proteinExistence type="predicted"/>
<organism evidence="1 2">
    <name type="scientific">Pseudomonas syringae pv. philadelphi</name>
    <dbReference type="NCBI Taxonomy" id="251706"/>
    <lineage>
        <taxon>Bacteria</taxon>
        <taxon>Pseudomonadati</taxon>
        <taxon>Pseudomonadota</taxon>
        <taxon>Gammaproteobacteria</taxon>
        <taxon>Pseudomonadales</taxon>
        <taxon>Pseudomonadaceae</taxon>
        <taxon>Pseudomonas</taxon>
    </lineage>
</organism>
<gene>
    <name evidence="1" type="ORF">ALQ33_02286</name>
</gene>
<feature type="non-terminal residue" evidence="1">
    <location>
        <position position="1"/>
    </location>
</feature>
<dbReference type="SUPFAM" id="SSF51556">
    <property type="entry name" value="Metallo-dependent hydrolases"/>
    <property type="match status" value="1"/>
</dbReference>
<dbReference type="Pfam" id="PF01026">
    <property type="entry name" value="TatD_DNase"/>
    <property type="match status" value="1"/>
</dbReference>
<dbReference type="InterPro" id="IPR032466">
    <property type="entry name" value="Metal_Hydrolase"/>
</dbReference>
<accession>A0A3M3YSV1</accession>
<dbReference type="InterPro" id="IPR001130">
    <property type="entry name" value="TatD-like"/>
</dbReference>